<evidence type="ECO:0000256" key="7">
    <source>
        <dbReference type="ARBA" id="ARBA00025748"/>
    </source>
</evidence>
<evidence type="ECO:0000256" key="12">
    <source>
        <dbReference type="SAM" id="MobiDB-lite"/>
    </source>
</evidence>
<dbReference type="GO" id="GO:0045893">
    <property type="term" value="P:positive regulation of DNA-templated transcription"/>
    <property type="evidence" value="ECO:0007669"/>
    <property type="project" value="TreeGrafter"/>
</dbReference>
<comment type="subcellular location">
    <subcellularLocation>
        <location evidence="1 8 9">Nucleus</location>
    </subcellularLocation>
</comment>
<keyword evidence="4 8" id="KW-0371">Homeobox</keyword>
<evidence type="ECO:0000256" key="3">
    <source>
        <dbReference type="ARBA" id="ARBA00023125"/>
    </source>
</evidence>
<dbReference type="AlphaFoldDB" id="Q8W1K5"/>
<dbReference type="Pfam" id="PF00046">
    <property type="entry name" value="Homeodomain"/>
    <property type="match status" value="1"/>
</dbReference>
<dbReference type="PRINTS" id="PR00031">
    <property type="entry name" value="HTHREPRESSR"/>
</dbReference>
<keyword evidence="3 8" id="KW-0238">DNA-binding</keyword>
<dbReference type="GO" id="GO:0005634">
    <property type="term" value="C:nucleus"/>
    <property type="evidence" value="ECO:0007669"/>
    <property type="project" value="UniProtKB-SubCell"/>
</dbReference>
<keyword evidence="11" id="KW-0175">Coiled coil</keyword>
<feature type="domain" description="Homeobox" evidence="13">
    <location>
        <begin position="41"/>
        <end position="101"/>
    </location>
</feature>
<dbReference type="Gene3D" id="1.10.10.60">
    <property type="entry name" value="Homeodomain-like"/>
    <property type="match status" value="1"/>
</dbReference>
<reference evidence="14" key="1">
    <citation type="journal article" date="2002" name="Plant Mol. Biol.">
        <title>Characterization of five novel dehydration-responsive homeodomain leucine zipper genes from the resurrection plant Craterostigma plantagineum.</title>
        <authorList>
            <person name="Deng X."/>
            <person name="Phillips J."/>
            <person name="Meijer A.H."/>
            <person name="Salamini F."/>
            <person name="Bartels D."/>
        </authorList>
    </citation>
    <scope>NUCLEOTIDE SEQUENCE</scope>
</reference>
<accession>Q8W1K5</accession>
<evidence type="ECO:0000313" key="14">
    <source>
        <dbReference type="EMBL" id="AAL57494.1"/>
    </source>
</evidence>
<evidence type="ECO:0000256" key="4">
    <source>
        <dbReference type="ARBA" id="ARBA00023155"/>
    </source>
</evidence>
<dbReference type="Pfam" id="PF02183">
    <property type="entry name" value="HALZ"/>
    <property type="match status" value="1"/>
</dbReference>
<keyword evidence="5 10" id="KW-0804">Transcription</keyword>
<dbReference type="FunFam" id="1.10.10.60:FF:000144">
    <property type="entry name" value="homeobox-leucine zipper protein ATHB-6-like"/>
    <property type="match status" value="1"/>
</dbReference>
<dbReference type="InterPro" id="IPR009057">
    <property type="entry name" value="Homeodomain-like_sf"/>
</dbReference>
<evidence type="ECO:0000256" key="8">
    <source>
        <dbReference type="PROSITE-ProRule" id="PRU00108"/>
    </source>
</evidence>
<dbReference type="GO" id="GO:0000976">
    <property type="term" value="F:transcription cis-regulatory region binding"/>
    <property type="evidence" value="ECO:0007669"/>
    <property type="project" value="UniProtKB-ARBA"/>
</dbReference>
<keyword evidence="2 10" id="KW-0805">Transcription regulation</keyword>
<dbReference type="InterPro" id="IPR001356">
    <property type="entry name" value="HD"/>
</dbReference>
<evidence type="ECO:0000256" key="2">
    <source>
        <dbReference type="ARBA" id="ARBA00023015"/>
    </source>
</evidence>
<dbReference type="SMART" id="SM00389">
    <property type="entry name" value="HOX"/>
    <property type="match status" value="1"/>
</dbReference>
<dbReference type="PROSITE" id="PS00027">
    <property type="entry name" value="HOMEOBOX_1"/>
    <property type="match status" value="1"/>
</dbReference>
<evidence type="ECO:0000256" key="9">
    <source>
        <dbReference type="RuleBase" id="RU000682"/>
    </source>
</evidence>
<keyword evidence="6 8" id="KW-0539">Nucleus</keyword>
<organism evidence="14">
    <name type="scientific">Craterostigma plantagineum</name>
    <name type="common">Blue gem</name>
    <name type="synonym">Torenia plantagineum</name>
    <dbReference type="NCBI Taxonomy" id="4153"/>
    <lineage>
        <taxon>Eukaryota</taxon>
        <taxon>Viridiplantae</taxon>
        <taxon>Streptophyta</taxon>
        <taxon>Embryophyta</taxon>
        <taxon>Tracheophyta</taxon>
        <taxon>Spermatophyta</taxon>
        <taxon>Magnoliopsida</taxon>
        <taxon>eudicotyledons</taxon>
        <taxon>Gunneridae</taxon>
        <taxon>Pentapetalae</taxon>
        <taxon>asterids</taxon>
        <taxon>lamiids</taxon>
        <taxon>Lamiales</taxon>
        <taxon>Linderniaceae</taxon>
        <taxon>Craterostigma</taxon>
    </lineage>
</organism>
<dbReference type="GO" id="GO:0000981">
    <property type="term" value="F:DNA-binding transcription factor activity, RNA polymerase II-specific"/>
    <property type="evidence" value="ECO:0007669"/>
    <property type="project" value="UniProtKB-UniRule"/>
</dbReference>
<dbReference type="SUPFAM" id="SSF46689">
    <property type="entry name" value="Homeodomain-like"/>
    <property type="match status" value="1"/>
</dbReference>
<dbReference type="PROSITE" id="PS50071">
    <property type="entry name" value="HOMEOBOX_2"/>
    <property type="match status" value="1"/>
</dbReference>
<comment type="similarity">
    <text evidence="7 10">Belongs to the HD-ZIP homeobox family. Class I subfamily.</text>
</comment>
<evidence type="ECO:0000256" key="5">
    <source>
        <dbReference type="ARBA" id="ARBA00023163"/>
    </source>
</evidence>
<dbReference type="EMBL" id="AF443620">
    <property type="protein sequence ID" value="AAL57494.1"/>
    <property type="molecule type" value="mRNA"/>
</dbReference>
<feature type="compositionally biased region" description="Basic and acidic residues" evidence="12">
    <location>
        <begin position="223"/>
        <end position="234"/>
    </location>
</feature>
<feature type="region of interest" description="Disordered" evidence="12">
    <location>
        <begin position="166"/>
        <end position="234"/>
    </location>
</feature>
<evidence type="ECO:0000259" key="13">
    <source>
        <dbReference type="PROSITE" id="PS50071"/>
    </source>
</evidence>
<dbReference type="PANTHER" id="PTHR24326">
    <property type="entry name" value="HOMEOBOX-LEUCINE ZIPPER PROTEIN"/>
    <property type="match status" value="1"/>
</dbReference>
<dbReference type="PANTHER" id="PTHR24326:SF547">
    <property type="entry name" value="HOMEOBOX-LEUCINE ZIPPER PROTEIN ATHB-6"/>
    <property type="match status" value="1"/>
</dbReference>
<name>Q8W1K5_CRAPL</name>
<dbReference type="InterPro" id="IPR017970">
    <property type="entry name" value="Homeobox_CS"/>
</dbReference>
<evidence type="ECO:0000256" key="10">
    <source>
        <dbReference type="RuleBase" id="RU369038"/>
    </source>
</evidence>
<dbReference type="InterPro" id="IPR000047">
    <property type="entry name" value="HTH_motif"/>
</dbReference>
<protein>
    <recommendedName>
        <fullName evidence="10">Homeobox-leucine zipper protein</fullName>
    </recommendedName>
    <alternativeName>
        <fullName evidence="10">HD-ZIP protein</fullName>
    </alternativeName>
    <alternativeName>
        <fullName evidence="10">Homeodomain transcription factor</fullName>
    </alternativeName>
</protein>
<sequence>MKTQNTSETLGALISICPNTTDEERVSNVETSAMFGLDDECFASEKKRRLSNEQVKALEKYFEVENKLEPERKVKLAQELGLQPRQVAVWFQNRRARSKTKNLERDYGVLKSNYNALKHDFETLKRDNESLLKEIHELKSKLNEDDDSKSVEEEPFVEALELDANSDDVEPDSNQLFGSSDSDSSAILNEDNNNSRSSFLDDHRRKLSKIHGGSSPPSSAKIASEKNGSDESCKRAAAYKPQFVKIEEQHNLFREEDESCTTTFFSDEQAPTLNWYTPDEWN</sequence>
<feature type="coiled-coil region" evidence="11">
    <location>
        <begin position="114"/>
        <end position="148"/>
    </location>
</feature>
<evidence type="ECO:0000256" key="1">
    <source>
        <dbReference type="ARBA" id="ARBA00004123"/>
    </source>
</evidence>
<evidence type="ECO:0000256" key="6">
    <source>
        <dbReference type="ARBA" id="ARBA00023242"/>
    </source>
</evidence>
<evidence type="ECO:0000256" key="11">
    <source>
        <dbReference type="SAM" id="Coils"/>
    </source>
</evidence>
<feature type="DNA-binding region" description="Homeobox" evidence="8">
    <location>
        <begin position="43"/>
        <end position="102"/>
    </location>
</feature>
<gene>
    <name evidence="14" type="primary">CPHB-4</name>
</gene>
<proteinExistence type="evidence at transcript level"/>
<comment type="function">
    <text evidence="10">Transcription factor.</text>
</comment>
<dbReference type="InterPro" id="IPR003106">
    <property type="entry name" value="Leu_zip_homeo"/>
</dbReference>
<feature type="compositionally biased region" description="Polar residues" evidence="12">
    <location>
        <begin position="172"/>
        <end position="198"/>
    </location>
</feature>
<dbReference type="InterPro" id="IPR045224">
    <property type="entry name" value="HDZip_class_I_plant"/>
</dbReference>
<dbReference type="CDD" id="cd00086">
    <property type="entry name" value="homeodomain"/>
    <property type="match status" value="1"/>
</dbReference>